<dbReference type="PANTHER" id="PTHR22946">
    <property type="entry name" value="DIENELACTONE HYDROLASE DOMAIN-CONTAINING PROTEIN-RELATED"/>
    <property type="match status" value="1"/>
</dbReference>
<name>A0A939DHG9_9GAMM</name>
<dbReference type="Pfam" id="PF01738">
    <property type="entry name" value="DLH"/>
    <property type="match status" value="1"/>
</dbReference>
<dbReference type="EMBL" id="JAFKCZ010000011">
    <property type="protein sequence ID" value="MBN7797936.1"/>
    <property type="molecule type" value="Genomic_DNA"/>
</dbReference>
<feature type="domain" description="Dienelactone hydrolase" evidence="1">
    <location>
        <begin position="17"/>
        <end position="237"/>
    </location>
</feature>
<dbReference type="InterPro" id="IPR002925">
    <property type="entry name" value="Dienelactn_hydro"/>
</dbReference>
<keyword evidence="2" id="KW-0378">Hydrolase</keyword>
<sequence length="239" mass="25639">MAIQTRLVEYHHEDATFEAYLAWDDSAPGPRPGVAIAHAWGGRSAFEEDKARELAALGYVAVALDVYGKGVRGSSVEENQALMAPLIEDRALLQARLRAGVDCLAGQDRVDAGRLAAIGYCFGGLCVLDLARCGAPVRSVCSFHGLFMPPDNTAGRRIDASVLCLHGYDDPMAQPDSVLALASEMTAAGADWQVHAYGNTVHAFSNPAADDPESGVLYSEVADRRSWQAMRNFLEETLA</sequence>
<keyword evidence="3" id="KW-1185">Reference proteome</keyword>
<accession>A0A939DHG9</accession>
<dbReference type="InterPro" id="IPR050261">
    <property type="entry name" value="FrsA_esterase"/>
</dbReference>
<dbReference type="InterPro" id="IPR029058">
    <property type="entry name" value="AB_hydrolase_fold"/>
</dbReference>
<evidence type="ECO:0000313" key="3">
    <source>
        <dbReference type="Proteomes" id="UP000664303"/>
    </source>
</evidence>
<gene>
    <name evidence="2" type="ORF">JYP50_15100</name>
</gene>
<evidence type="ECO:0000313" key="2">
    <source>
        <dbReference type="EMBL" id="MBN7797936.1"/>
    </source>
</evidence>
<dbReference type="GO" id="GO:0016787">
    <property type="term" value="F:hydrolase activity"/>
    <property type="evidence" value="ECO:0007669"/>
    <property type="project" value="UniProtKB-KW"/>
</dbReference>
<dbReference type="RefSeq" id="WP_206561387.1">
    <property type="nucleotide sequence ID" value="NZ_JAFKCZ010000011.1"/>
</dbReference>
<evidence type="ECO:0000259" key="1">
    <source>
        <dbReference type="Pfam" id="PF01738"/>
    </source>
</evidence>
<organism evidence="2 3">
    <name type="scientific">Parahaliea mediterranea</name>
    <dbReference type="NCBI Taxonomy" id="651086"/>
    <lineage>
        <taxon>Bacteria</taxon>
        <taxon>Pseudomonadati</taxon>
        <taxon>Pseudomonadota</taxon>
        <taxon>Gammaproteobacteria</taxon>
        <taxon>Cellvibrionales</taxon>
        <taxon>Halieaceae</taxon>
        <taxon>Parahaliea</taxon>
    </lineage>
</organism>
<protein>
    <submittedName>
        <fullName evidence="2">Dienelactone hydrolase family protein</fullName>
    </submittedName>
</protein>
<dbReference type="Gene3D" id="3.40.50.1820">
    <property type="entry name" value="alpha/beta hydrolase"/>
    <property type="match status" value="1"/>
</dbReference>
<proteinExistence type="predicted"/>
<comment type="caution">
    <text evidence="2">The sequence shown here is derived from an EMBL/GenBank/DDBJ whole genome shotgun (WGS) entry which is preliminary data.</text>
</comment>
<dbReference type="PANTHER" id="PTHR22946:SF0">
    <property type="entry name" value="DIENELACTONE HYDROLASE DOMAIN-CONTAINING PROTEIN"/>
    <property type="match status" value="1"/>
</dbReference>
<reference evidence="2" key="1">
    <citation type="submission" date="2021-02" db="EMBL/GenBank/DDBJ databases">
        <title>PHA producing bacteria isolated from coastal sediment in Guangdong, Shenzhen.</title>
        <authorList>
            <person name="Zheng W."/>
            <person name="Yu S."/>
            <person name="Huang Y."/>
        </authorList>
    </citation>
    <scope>NUCLEOTIDE SEQUENCE</scope>
    <source>
        <strain evidence="2">TN14-10</strain>
    </source>
</reference>
<dbReference type="AlphaFoldDB" id="A0A939DHG9"/>
<dbReference type="SUPFAM" id="SSF53474">
    <property type="entry name" value="alpha/beta-Hydrolases"/>
    <property type="match status" value="1"/>
</dbReference>
<dbReference type="Proteomes" id="UP000664303">
    <property type="component" value="Unassembled WGS sequence"/>
</dbReference>